<dbReference type="PANTHER" id="PTHR12537">
    <property type="entry name" value="RNA BINDING PROTEIN PUMILIO-RELATED"/>
    <property type="match status" value="1"/>
</dbReference>
<dbReference type="InterPro" id="IPR016024">
    <property type="entry name" value="ARM-type_fold"/>
</dbReference>
<dbReference type="AlphaFoldDB" id="A0A1Q9CHX6"/>
<dbReference type="PROSITE" id="PS50302">
    <property type="entry name" value="PUM"/>
    <property type="match status" value="2"/>
</dbReference>
<dbReference type="Proteomes" id="UP000186817">
    <property type="component" value="Unassembled WGS sequence"/>
</dbReference>
<dbReference type="PROSITE" id="PS50303">
    <property type="entry name" value="PUM_HD"/>
    <property type="match status" value="1"/>
</dbReference>
<name>A0A1Q9CHX6_SYMMI</name>
<evidence type="ECO:0000256" key="2">
    <source>
        <dbReference type="PROSITE-ProRule" id="PRU00317"/>
    </source>
</evidence>
<dbReference type="GO" id="GO:0003729">
    <property type="term" value="F:mRNA binding"/>
    <property type="evidence" value="ECO:0007669"/>
    <property type="project" value="TreeGrafter"/>
</dbReference>
<evidence type="ECO:0000259" key="3">
    <source>
        <dbReference type="PROSITE" id="PS50303"/>
    </source>
</evidence>
<dbReference type="GO" id="GO:0010608">
    <property type="term" value="P:post-transcriptional regulation of gene expression"/>
    <property type="evidence" value="ECO:0007669"/>
    <property type="project" value="TreeGrafter"/>
</dbReference>
<sequence>MAALQLSRHYCTGRVRATAVVLRWKAAGFIRVGCDGERLKRCKFLKNEALVVLAQATEPAGQTGASAAGIAARATVDEHVWCSWVVALCTWKQLLGGQRATQEHLRRVMVGRCRRQASWEEQVPMSLLPAGLPAPGLGESSEELRVAWLWLQLCPEAGVARAAAREDVPRPNVCNICRRRRLSLVAPVASEAAVTVHSVPEGTRGAGAAKAEHSRHEVAFDGLRFPHLLTCFAREVERKPRSAFKLSQLEDAFSCSMPRLQLKSLHEEMFKSSAYINNVYCIAKDQGGPDVFAAVFSEVVTHAVELMMDPFGNYLCQKLMEMSSARQLEVLVDKTYGSLVNISLNMHGARAVQKLIDVVRMVPVCMTRLVGALEFAVVTLTKATAVRRPDPNGNHVVQRCLESLPSDAHGFIFRHSVEEWAWELMAVAKDIEDVASHRHGCRRHMQSFFDIDPFGNYVVQYVLGLQDPQASSLIVTAMTGRLNVLSRQKFSSNVVERCLQLASPEDRARMITELADPRGLGDLLRDIYGNYVVSASRPRGLVLKRRTLLRPGGLRLLKETRTAPDKECPTTPTVEGEEVFVAAFASDTVPKEIKDTLGARYTAVNIVDVGTSCQQAFTERWIHGQARNAFVHLDTSRKIAKALQRQVLRTVVNETSFTASLIDYHKAPASGRLGLDKAMETEWQKYAEFNAVVRCTAKETSELTHAGDVCMPTKWVLTDKSAHLAGTPGYTPKRKARLVACGNFAEMNGEDIRADSPTAEQQELAIAPIAAGQSHSVFD</sequence>
<reference evidence="4 5" key="1">
    <citation type="submission" date="2016-02" db="EMBL/GenBank/DDBJ databases">
        <title>Genome analysis of coral dinoflagellate symbionts highlights evolutionary adaptations to a symbiotic lifestyle.</title>
        <authorList>
            <person name="Aranda M."/>
            <person name="Li Y."/>
            <person name="Liew Y.J."/>
            <person name="Baumgarten S."/>
            <person name="Simakov O."/>
            <person name="Wilson M."/>
            <person name="Piel J."/>
            <person name="Ashoor H."/>
            <person name="Bougouffa S."/>
            <person name="Bajic V.B."/>
            <person name="Ryu T."/>
            <person name="Ravasi T."/>
            <person name="Bayer T."/>
            <person name="Micklem G."/>
            <person name="Kim H."/>
            <person name="Bhak J."/>
            <person name="Lajeunesse T.C."/>
            <person name="Voolstra C.R."/>
        </authorList>
    </citation>
    <scope>NUCLEOTIDE SEQUENCE [LARGE SCALE GENOMIC DNA]</scope>
    <source>
        <strain evidence="4 5">CCMP2467</strain>
    </source>
</reference>
<proteinExistence type="predicted"/>
<dbReference type="EMBL" id="LSRX01001185">
    <property type="protein sequence ID" value="OLP82530.1"/>
    <property type="molecule type" value="Genomic_DNA"/>
</dbReference>
<feature type="repeat" description="Pumilio" evidence="2">
    <location>
        <begin position="477"/>
        <end position="512"/>
    </location>
</feature>
<accession>A0A1Q9CHX6</accession>
<keyword evidence="1" id="KW-0677">Repeat</keyword>
<dbReference type="Pfam" id="PF00806">
    <property type="entry name" value="PUF"/>
    <property type="match status" value="6"/>
</dbReference>
<dbReference type="OrthoDB" id="668540at2759"/>
<evidence type="ECO:0000313" key="4">
    <source>
        <dbReference type="EMBL" id="OLP82530.1"/>
    </source>
</evidence>
<keyword evidence="5" id="KW-1185">Reference proteome</keyword>
<dbReference type="SUPFAM" id="SSF48371">
    <property type="entry name" value="ARM repeat"/>
    <property type="match status" value="1"/>
</dbReference>
<feature type="repeat" description="Pumilio" evidence="2">
    <location>
        <begin position="298"/>
        <end position="333"/>
    </location>
</feature>
<dbReference type="PANTHER" id="PTHR12537:SF13">
    <property type="entry name" value="PUMILIO HOMOLOGY DOMAIN FAMILY MEMBER 4"/>
    <property type="match status" value="1"/>
</dbReference>
<protein>
    <submittedName>
        <fullName evidence="4">Pumilio domain-containing protein C6G9.14</fullName>
    </submittedName>
</protein>
<dbReference type="Gene3D" id="1.25.10.10">
    <property type="entry name" value="Leucine-rich Repeat Variant"/>
    <property type="match status" value="2"/>
</dbReference>
<dbReference type="InterPro" id="IPR001313">
    <property type="entry name" value="Pumilio_RNA-bd_rpt"/>
</dbReference>
<comment type="caution">
    <text evidence="4">The sequence shown here is derived from an EMBL/GenBank/DDBJ whole genome shotgun (WGS) entry which is preliminary data.</text>
</comment>
<organism evidence="4 5">
    <name type="scientific">Symbiodinium microadriaticum</name>
    <name type="common">Dinoflagellate</name>
    <name type="synonym">Zooxanthella microadriatica</name>
    <dbReference type="NCBI Taxonomy" id="2951"/>
    <lineage>
        <taxon>Eukaryota</taxon>
        <taxon>Sar</taxon>
        <taxon>Alveolata</taxon>
        <taxon>Dinophyceae</taxon>
        <taxon>Suessiales</taxon>
        <taxon>Symbiodiniaceae</taxon>
        <taxon>Symbiodinium</taxon>
    </lineage>
</organism>
<dbReference type="InterPro" id="IPR011989">
    <property type="entry name" value="ARM-like"/>
</dbReference>
<evidence type="ECO:0000256" key="1">
    <source>
        <dbReference type="ARBA" id="ARBA00022737"/>
    </source>
</evidence>
<dbReference type="SMART" id="SM00025">
    <property type="entry name" value="Pumilio"/>
    <property type="match status" value="5"/>
</dbReference>
<dbReference type="GO" id="GO:0005737">
    <property type="term" value="C:cytoplasm"/>
    <property type="evidence" value="ECO:0007669"/>
    <property type="project" value="TreeGrafter"/>
</dbReference>
<dbReference type="InterPro" id="IPR033133">
    <property type="entry name" value="PUM-HD"/>
</dbReference>
<evidence type="ECO:0000313" key="5">
    <source>
        <dbReference type="Proteomes" id="UP000186817"/>
    </source>
</evidence>
<gene>
    <name evidence="4" type="primary">SPAC6G9.14</name>
    <name evidence="4" type="ORF">AK812_SmicGene36812</name>
</gene>
<feature type="domain" description="PUM-HD" evidence="3">
    <location>
        <begin position="228"/>
        <end position="601"/>
    </location>
</feature>